<protein>
    <submittedName>
        <fullName evidence="2">Uncharacterized protein</fullName>
    </submittedName>
</protein>
<dbReference type="EMBL" id="JBJKFK010000504">
    <property type="protein sequence ID" value="KAL3316652.1"/>
    <property type="molecule type" value="Genomic_DNA"/>
</dbReference>
<organism evidence="2 3">
    <name type="scientific">Cichlidogyrus casuarinus</name>
    <dbReference type="NCBI Taxonomy" id="1844966"/>
    <lineage>
        <taxon>Eukaryota</taxon>
        <taxon>Metazoa</taxon>
        <taxon>Spiralia</taxon>
        <taxon>Lophotrochozoa</taxon>
        <taxon>Platyhelminthes</taxon>
        <taxon>Monogenea</taxon>
        <taxon>Monopisthocotylea</taxon>
        <taxon>Dactylogyridea</taxon>
        <taxon>Ancyrocephalidae</taxon>
        <taxon>Cichlidogyrus</taxon>
    </lineage>
</organism>
<dbReference type="AlphaFoldDB" id="A0ABD2QAT6"/>
<accession>A0ABD2QAT6</accession>
<dbReference type="PANTHER" id="PTHR28608">
    <property type="entry name" value="INTEGRATOR COMPLEX SUBUNIT 2"/>
    <property type="match status" value="1"/>
</dbReference>
<gene>
    <name evidence="2" type="ORF">Ciccas_004700</name>
</gene>
<feature type="region of interest" description="Disordered" evidence="1">
    <location>
        <begin position="1"/>
        <end position="22"/>
    </location>
</feature>
<dbReference type="PANTHER" id="PTHR28608:SF1">
    <property type="entry name" value="INTEGRATOR COMPLEX SUBUNIT 2"/>
    <property type="match status" value="1"/>
</dbReference>
<feature type="compositionally biased region" description="Polar residues" evidence="1">
    <location>
        <begin position="1"/>
        <end position="10"/>
    </location>
</feature>
<dbReference type="Proteomes" id="UP001626550">
    <property type="component" value="Unassembled WGS sequence"/>
</dbReference>
<sequence>MPHVCPTQTHETGKGEGLGGSLTPVPDNECEELRRALLVSQDTAIVQALLEFCLPLQSERGGKLQVSSVREIRQTIGSFIHYLFISEPSVANVVHLQTYPRCLLESTVQSIPSLHITIDTAFDNFCNSGSFDRMVFNLDLISHLAQYYNIRPILELASCTLDCAARIMLLATTDDEQRYFLLSSLPALVRLVEAFPVLARVVVRLLLALAKTLYRGEHLTWDMRWLPMTELDCWQLAQTLPEAEREDLVLRAVLSTLRLIFHHSMYLRSIFLEPPATS</sequence>
<dbReference type="InterPro" id="IPR029321">
    <property type="entry name" value="INTS2"/>
</dbReference>
<comment type="caution">
    <text evidence="2">The sequence shown here is derived from an EMBL/GenBank/DDBJ whole genome shotgun (WGS) entry which is preliminary data.</text>
</comment>
<keyword evidence="3" id="KW-1185">Reference proteome</keyword>
<reference evidence="2 3" key="1">
    <citation type="submission" date="2024-11" db="EMBL/GenBank/DDBJ databases">
        <title>Adaptive evolution of stress response genes in parasites aligns with host niche diversity.</title>
        <authorList>
            <person name="Hahn C."/>
            <person name="Resl P."/>
        </authorList>
    </citation>
    <scope>NUCLEOTIDE SEQUENCE [LARGE SCALE GENOMIC DNA]</scope>
    <source>
        <strain evidence="2">EGGRZ-B1_66</strain>
        <tissue evidence="2">Body</tissue>
    </source>
</reference>
<proteinExistence type="predicted"/>
<name>A0ABD2QAT6_9PLAT</name>
<evidence type="ECO:0000256" key="1">
    <source>
        <dbReference type="SAM" id="MobiDB-lite"/>
    </source>
</evidence>
<evidence type="ECO:0000313" key="2">
    <source>
        <dbReference type="EMBL" id="KAL3316652.1"/>
    </source>
</evidence>
<dbReference type="Pfam" id="PF14750">
    <property type="entry name" value="INTS2"/>
    <property type="match status" value="1"/>
</dbReference>
<evidence type="ECO:0000313" key="3">
    <source>
        <dbReference type="Proteomes" id="UP001626550"/>
    </source>
</evidence>